<dbReference type="InterPro" id="IPR002885">
    <property type="entry name" value="PPR_rpt"/>
</dbReference>
<keyword evidence="2" id="KW-0677">Repeat</keyword>
<dbReference type="GO" id="GO:0003729">
    <property type="term" value="F:mRNA binding"/>
    <property type="evidence" value="ECO:0007669"/>
    <property type="project" value="UniProtKB-ARBA"/>
</dbReference>
<dbReference type="Gene3D" id="1.25.40.10">
    <property type="entry name" value="Tetratricopeptide repeat domain"/>
    <property type="match status" value="2"/>
</dbReference>
<dbReference type="NCBIfam" id="TIGR00756">
    <property type="entry name" value="PPR"/>
    <property type="match status" value="1"/>
</dbReference>
<dbReference type="InterPro" id="IPR011990">
    <property type="entry name" value="TPR-like_helical_dom_sf"/>
</dbReference>
<comment type="similarity">
    <text evidence="1">Belongs to the PPR family. P subfamily.</text>
</comment>
<evidence type="ECO:0000256" key="2">
    <source>
        <dbReference type="ARBA" id="ARBA00022737"/>
    </source>
</evidence>
<feature type="repeat" description="PPR" evidence="3">
    <location>
        <begin position="95"/>
        <end position="129"/>
    </location>
</feature>
<evidence type="ECO:0000313" key="5">
    <source>
        <dbReference type="Proteomes" id="UP000631114"/>
    </source>
</evidence>
<dbReference type="EMBL" id="JADFTS010000005">
    <property type="protein sequence ID" value="KAF9605773.1"/>
    <property type="molecule type" value="Genomic_DNA"/>
</dbReference>
<comment type="caution">
    <text evidence="4">The sequence shown here is derived from an EMBL/GenBank/DDBJ whole genome shotgun (WGS) entry which is preliminary data.</text>
</comment>
<protein>
    <recommendedName>
        <fullName evidence="6">Pentatricopeptide repeat-containing protein</fullName>
    </recommendedName>
</protein>
<sequence>MFLFFINHVIISQLLEWTEKRGLLRLSNREYAKCIDLVRKSRGVEAAEKYFTDLPNSAKNKSTYGALLHCFCCEEMTEKAMMLFGKMKELNFPINSFDYCSLMSLHLRLGQLEKVPLLHEEIKQKGIKPHLFHYKLLINSYASLKDVKSVEGVMEEIKMIKGITPDWAFYSNVAAIYVAAGYHEKAELTLKEIEISKLNDPKAFHFLLSIYASMGKVEEVNRVWQSLKSAFPKTSNLSYLTMLQTLSRLEYMGGLKRCFDEWELHCSSYDIRLANVLIKAYLKRNMTEEANSLLSHLLEKRYELNFRTYALFTEFYLMTHSMDLALKFMGLGTPYLRKSEREMYKKKVHEFLKYFEEERDVCGAKELCNILKQVDFLDLEVYASLLCNNIPFERKERQAPQIMRGNGVEIISESETT</sequence>
<evidence type="ECO:0008006" key="6">
    <source>
        <dbReference type="Google" id="ProtNLM"/>
    </source>
</evidence>
<name>A0A835HYP1_9MAGN</name>
<dbReference type="Pfam" id="PF01535">
    <property type="entry name" value="PPR"/>
    <property type="match status" value="2"/>
</dbReference>
<dbReference type="PANTHER" id="PTHR45717:SF8">
    <property type="entry name" value="OS01G0301000 PROTEIN"/>
    <property type="match status" value="1"/>
</dbReference>
<dbReference type="GO" id="GO:0005739">
    <property type="term" value="C:mitochondrion"/>
    <property type="evidence" value="ECO:0007669"/>
    <property type="project" value="TreeGrafter"/>
</dbReference>
<accession>A0A835HYP1</accession>
<gene>
    <name evidence="4" type="ORF">IFM89_018439</name>
</gene>
<dbReference type="OrthoDB" id="1717827at2759"/>
<organism evidence="4 5">
    <name type="scientific">Coptis chinensis</name>
    <dbReference type="NCBI Taxonomy" id="261450"/>
    <lineage>
        <taxon>Eukaryota</taxon>
        <taxon>Viridiplantae</taxon>
        <taxon>Streptophyta</taxon>
        <taxon>Embryophyta</taxon>
        <taxon>Tracheophyta</taxon>
        <taxon>Spermatophyta</taxon>
        <taxon>Magnoliopsida</taxon>
        <taxon>Ranunculales</taxon>
        <taxon>Ranunculaceae</taxon>
        <taxon>Coptidoideae</taxon>
        <taxon>Coptis</taxon>
    </lineage>
</organism>
<evidence type="ECO:0000256" key="3">
    <source>
        <dbReference type="PROSITE-ProRule" id="PRU00708"/>
    </source>
</evidence>
<dbReference type="AlphaFoldDB" id="A0A835HYP1"/>
<dbReference type="PANTHER" id="PTHR45717">
    <property type="entry name" value="OS12G0527900 PROTEIN"/>
    <property type="match status" value="1"/>
</dbReference>
<feature type="repeat" description="PPR" evidence="3">
    <location>
        <begin position="60"/>
        <end position="94"/>
    </location>
</feature>
<keyword evidence="5" id="KW-1185">Reference proteome</keyword>
<reference evidence="4 5" key="1">
    <citation type="submission" date="2020-10" db="EMBL/GenBank/DDBJ databases">
        <title>The Coptis chinensis genome and diversification of protoberbering-type alkaloids.</title>
        <authorList>
            <person name="Wang B."/>
            <person name="Shu S."/>
            <person name="Song C."/>
            <person name="Liu Y."/>
        </authorList>
    </citation>
    <scope>NUCLEOTIDE SEQUENCE [LARGE SCALE GENOMIC DNA]</scope>
    <source>
        <strain evidence="4">HL-2020</strain>
        <tissue evidence="4">Leaf</tissue>
    </source>
</reference>
<evidence type="ECO:0000313" key="4">
    <source>
        <dbReference type="EMBL" id="KAF9605773.1"/>
    </source>
</evidence>
<evidence type="ECO:0000256" key="1">
    <source>
        <dbReference type="ARBA" id="ARBA00007626"/>
    </source>
</evidence>
<dbReference type="Pfam" id="PF13812">
    <property type="entry name" value="PPR_3"/>
    <property type="match status" value="1"/>
</dbReference>
<dbReference type="Proteomes" id="UP000631114">
    <property type="component" value="Unassembled WGS sequence"/>
</dbReference>
<proteinExistence type="inferred from homology"/>
<dbReference type="PROSITE" id="PS51375">
    <property type="entry name" value="PPR"/>
    <property type="match status" value="2"/>
</dbReference>